<comment type="similarity">
    <text evidence="3">Belongs to the RNase H family.</text>
</comment>
<dbReference type="PANTHER" id="PTHR10642">
    <property type="entry name" value="RIBONUCLEASE H1"/>
    <property type="match status" value="1"/>
</dbReference>
<dbReference type="GO" id="GO:0043137">
    <property type="term" value="P:DNA replication, removal of RNA primer"/>
    <property type="evidence" value="ECO:0007669"/>
    <property type="project" value="TreeGrafter"/>
</dbReference>
<dbReference type="CDD" id="cd09278">
    <property type="entry name" value="RNase_HI_prokaryote_like"/>
    <property type="match status" value="1"/>
</dbReference>
<feature type="region of interest" description="Disordered" evidence="11">
    <location>
        <begin position="304"/>
        <end position="379"/>
    </location>
</feature>
<keyword evidence="7" id="KW-0479">Metal-binding</keyword>
<feature type="compositionally biased region" description="Basic and acidic residues" evidence="11">
    <location>
        <begin position="238"/>
        <end position="249"/>
    </location>
</feature>
<dbReference type="EMBL" id="JABAGI010000001">
    <property type="protein sequence ID" value="NME61332.1"/>
    <property type="molecule type" value="Genomic_DNA"/>
</dbReference>
<dbReference type="EC" id="3.1.26.4" evidence="5"/>
<dbReference type="GO" id="GO:0046872">
    <property type="term" value="F:metal ion binding"/>
    <property type="evidence" value="ECO:0007669"/>
    <property type="project" value="UniProtKB-KW"/>
</dbReference>
<dbReference type="InterPro" id="IPR036397">
    <property type="entry name" value="RNaseH_sf"/>
</dbReference>
<evidence type="ECO:0000256" key="11">
    <source>
        <dbReference type="SAM" id="MobiDB-lite"/>
    </source>
</evidence>
<evidence type="ECO:0000256" key="5">
    <source>
        <dbReference type="ARBA" id="ARBA00012180"/>
    </source>
</evidence>
<proteinExistence type="inferred from homology"/>
<evidence type="ECO:0000313" key="14">
    <source>
        <dbReference type="Proteomes" id="UP000588369"/>
    </source>
</evidence>
<evidence type="ECO:0000256" key="2">
    <source>
        <dbReference type="ARBA" id="ARBA00001946"/>
    </source>
</evidence>
<evidence type="ECO:0000256" key="1">
    <source>
        <dbReference type="ARBA" id="ARBA00000077"/>
    </source>
</evidence>
<feature type="compositionally biased region" description="Low complexity" evidence="11">
    <location>
        <begin position="304"/>
        <end position="350"/>
    </location>
</feature>
<feature type="region of interest" description="Disordered" evidence="11">
    <location>
        <begin position="1"/>
        <end position="43"/>
    </location>
</feature>
<dbReference type="PROSITE" id="PS50879">
    <property type="entry name" value="RNASE_H_1"/>
    <property type="match status" value="1"/>
</dbReference>
<dbReference type="InterPro" id="IPR012337">
    <property type="entry name" value="RNaseH-like_sf"/>
</dbReference>
<keyword evidence="9" id="KW-0378">Hydrolase</keyword>
<dbReference type="GO" id="GO:0004523">
    <property type="term" value="F:RNA-DNA hybrid ribonuclease activity"/>
    <property type="evidence" value="ECO:0007669"/>
    <property type="project" value="UniProtKB-EC"/>
</dbReference>
<gene>
    <name evidence="13" type="ORF">HF844_00690</name>
</gene>
<organism evidence="13 14">
    <name type="scientific">Bifidobacterium thermophilum</name>
    <dbReference type="NCBI Taxonomy" id="33905"/>
    <lineage>
        <taxon>Bacteria</taxon>
        <taxon>Bacillati</taxon>
        <taxon>Actinomycetota</taxon>
        <taxon>Actinomycetes</taxon>
        <taxon>Bifidobacteriales</taxon>
        <taxon>Bifidobacteriaceae</taxon>
        <taxon>Bifidobacterium</taxon>
    </lineage>
</organism>
<dbReference type="Proteomes" id="UP000588369">
    <property type="component" value="Unassembled WGS sequence"/>
</dbReference>
<dbReference type="PANTHER" id="PTHR10642:SF26">
    <property type="entry name" value="RIBONUCLEASE H1"/>
    <property type="match status" value="1"/>
</dbReference>
<evidence type="ECO:0000256" key="3">
    <source>
        <dbReference type="ARBA" id="ARBA00005300"/>
    </source>
</evidence>
<evidence type="ECO:0000256" key="6">
    <source>
        <dbReference type="ARBA" id="ARBA00022722"/>
    </source>
</evidence>
<comment type="subunit">
    <text evidence="4">Monomer.</text>
</comment>
<name>A0A7X9NRF6_9BIFI</name>
<keyword evidence="10" id="KW-0460">Magnesium</keyword>
<dbReference type="InterPro" id="IPR022892">
    <property type="entry name" value="RNaseHI"/>
</dbReference>
<evidence type="ECO:0000256" key="7">
    <source>
        <dbReference type="ARBA" id="ARBA00022723"/>
    </source>
</evidence>
<dbReference type="RefSeq" id="WP_168983638.1">
    <property type="nucleotide sequence ID" value="NZ_JABAGI010000001.1"/>
</dbReference>
<dbReference type="Pfam" id="PF00075">
    <property type="entry name" value="RNase_H"/>
    <property type="match status" value="1"/>
</dbReference>
<keyword evidence="6" id="KW-0540">Nuclease</keyword>
<comment type="cofactor">
    <cofactor evidence="2">
        <name>Mg(2+)</name>
        <dbReference type="ChEBI" id="CHEBI:18420"/>
    </cofactor>
</comment>
<reference evidence="13 14" key="1">
    <citation type="submission" date="2020-04" db="EMBL/GenBank/DDBJ databases">
        <authorList>
            <person name="Hitch T.C.A."/>
            <person name="Wylensek D."/>
            <person name="Clavel T."/>
        </authorList>
    </citation>
    <scope>NUCLEOTIDE SEQUENCE [LARGE SCALE GENOMIC DNA]</scope>
    <source>
        <strain evidence="13 14">BSM-130-P53-3C</strain>
    </source>
</reference>
<evidence type="ECO:0000256" key="8">
    <source>
        <dbReference type="ARBA" id="ARBA00022759"/>
    </source>
</evidence>
<dbReference type="SUPFAM" id="SSF53098">
    <property type="entry name" value="Ribonuclease H-like"/>
    <property type="match status" value="1"/>
</dbReference>
<evidence type="ECO:0000313" key="13">
    <source>
        <dbReference type="EMBL" id="NME61332.1"/>
    </source>
</evidence>
<comment type="catalytic activity">
    <reaction evidence="1">
        <text>Endonucleolytic cleavage to 5'-phosphomonoester.</text>
        <dbReference type="EC" id="3.1.26.4"/>
    </reaction>
</comment>
<dbReference type="InterPro" id="IPR002156">
    <property type="entry name" value="RNaseH_domain"/>
</dbReference>
<dbReference type="Gene3D" id="3.30.420.10">
    <property type="entry name" value="Ribonuclease H-like superfamily/Ribonuclease H"/>
    <property type="match status" value="1"/>
</dbReference>
<dbReference type="InterPro" id="IPR050092">
    <property type="entry name" value="RNase_H"/>
</dbReference>
<feature type="region of interest" description="Disordered" evidence="11">
    <location>
        <begin position="204"/>
        <end position="267"/>
    </location>
</feature>
<evidence type="ECO:0000256" key="4">
    <source>
        <dbReference type="ARBA" id="ARBA00011245"/>
    </source>
</evidence>
<protein>
    <recommendedName>
        <fullName evidence="5">ribonuclease H</fullName>
        <ecNumber evidence="5">3.1.26.4</ecNumber>
    </recommendedName>
</protein>
<dbReference type="GO" id="GO:0003676">
    <property type="term" value="F:nucleic acid binding"/>
    <property type="evidence" value="ECO:0007669"/>
    <property type="project" value="InterPro"/>
</dbReference>
<accession>A0A7X9NRF6</accession>
<sequence length="410" mass="41923">MTITVSTDGSALGNPNGPMGWAWADHTPHAGGTPGHEHEGDCDAGGASNGTNQIGELCAVLEALRAHPGAEPLVIESDSQYAINCSTTWVRGWKKHGWKNSQGKPVKNRELIAAIDREISQRSGPVKFVWVKGHNNNPGNEKVDHLAHGYAGDCRSGVKPGYLPLEGWQSLLASEYAKGTVVPEDAHMLMEGKISAAEYHLGRAEDTGGVPGADSRQHTDSKQSAGGGPVLRTTSGTRHADSLAERLAEPEGVPDDLPDYRATAGSTNVVNAGGTATAAAGKGNTASDTVSVSDVAPAAIDSATTATAEAAESGNSGAGASPTAASPTADQSAPVHSTAAASVTPTSSGANRLRPVPGLTLSGTLRFSPPPSSSPTYSGEPRHIHGLVEIDGYVQGDGSVELNGARFMLG</sequence>
<feature type="domain" description="RNase H type-1" evidence="12">
    <location>
        <begin position="1"/>
        <end position="152"/>
    </location>
</feature>
<evidence type="ECO:0000259" key="12">
    <source>
        <dbReference type="PROSITE" id="PS50879"/>
    </source>
</evidence>
<evidence type="ECO:0000256" key="9">
    <source>
        <dbReference type="ARBA" id="ARBA00022801"/>
    </source>
</evidence>
<dbReference type="AlphaFoldDB" id="A0A7X9NRF6"/>
<evidence type="ECO:0000256" key="10">
    <source>
        <dbReference type="ARBA" id="ARBA00022842"/>
    </source>
</evidence>
<comment type="caution">
    <text evidence="13">The sequence shown here is derived from an EMBL/GenBank/DDBJ whole genome shotgun (WGS) entry which is preliminary data.</text>
</comment>
<keyword evidence="8" id="KW-0255">Endonuclease</keyword>